<dbReference type="EMBL" id="FOZL01000001">
    <property type="protein sequence ID" value="SFS04840.1"/>
    <property type="molecule type" value="Genomic_DNA"/>
</dbReference>
<dbReference type="GO" id="GO:0016780">
    <property type="term" value="F:phosphotransferase activity, for other substituted phosphate groups"/>
    <property type="evidence" value="ECO:0007669"/>
    <property type="project" value="TreeGrafter"/>
</dbReference>
<evidence type="ECO:0000256" key="9">
    <source>
        <dbReference type="SAM" id="Phobius"/>
    </source>
</evidence>
<keyword evidence="4 11" id="KW-0808">Transferase</keyword>
<name>A0A1I6LNH9_9BACT</name>
<organism evidence="11 12">
    <name type="scientific">Granulicella pectinivorans</name>
    <dbReference type="NCBI Taxonomy" id="474950"/>
    <lineage>
        <taxon>Bacteria</taxon>
        <taxon>Pseudomonadati</taxon>
        <taxon>Acidobacteriota</taxon>
        <taxon>Terriglobia</taxon>
        <taxon>Terriglobales</taxon>
        <taxon>Acidobacteriaceae</taxon>
        <taxon>Granulicella</taxon>
    </lineage>
</organism>
<keyword evidence="7 9" id="KW-0472">Membrane</keyword>
<evidence type="ECO:0000256" key="5">
    <source>
        <dbReference type="ARBA" id="ARBA00022692"/>
    </source>
</evidence>
<accession>A0A1I6LNH9</accession>
<sequence length="232" mass="26949">MDVGFGYTETSTRTQTDSGRRNRVPSQLFRYRVIKRWADCLLVIASAPFFLPILAVIAALVVLTSPGPIFYSHRRLRRNGSFFSMWKFRTMCVNSAEVLEDYLAQHPEARKEWQQTHKLRRDPRITRFGYFLRRYSLDELPQLWNVFNGTMSLVGPRPIVAAEVEKYAEYFSFYCRVNPGLTGLWQVSGRSTLSYPARVQLDKKYVETWSLTNDLKILARTLRSVANQDGAF</sequence>
<evidence type="ECO:0000256" key="2">
    <source>
        <dbReference type="ARBA" id="ARBA00006464"/>
    </source>
</evidence>
<evidence type="ECO:0000313" key="12">
    <source>
        <dbReference type="Proteomes" id="UP000199024"/>
    </source>
</evidence>
<proteinExistence type="inferred from homology"/>
<feature type="region of interest" description="Disordered" evidence="8">
    <location>
        <begin position="1"/>
        <end position="20"/>
    </location>
</feature>
<evidence type="ECO:0000256" key="4">
    <source>
        <dbReference type="ARBA" id="ARBA00022679"/>
    </source>
</evidence>
<dbReference type="PANTHER" id="PTHR30576">
    <property type="entry name" value="COLANIC BIOSYNTHESIS UDP-GLUCOSE LIPID CARRIER TRANSFERASE"/>
    <property type="match status" value="1"/>
</dbReference>
<gene>
    <name evidence="11" type="ORF">SAMN05421771_0986</name>
</gene>
<evidence type="ECO:0000313" key="11">
    <source>
        <dbReference type="EMBL" id="SFS04840.1"/>
    </source>
</evidence>
<dbReference type="AlphaFoldDB" id="A0A1I6LNH9"/>
<feature type="transmembrane region" description="Helical" evidence="9">
    <location>
        <begin position="40"/>
        <end position="63"/>
    </location>
</feature>
<keyword evidence="12" id="KW-1185">Reference proteome</keyword>
<dbReference type="PANTHER" id="PTHR30576:SF4">
    <property type="entry name" value="UNDECAPRENYL-PHOSPHATE GALACTOSE PHOSPHOTRANSFERASE"/>
    <property type="match status" value="1"/>
</dbReference>
<dbReference type="InterPro" id="IPR003362">
    <property type="entry name" value="Bact_transf"/>
</dbReference>
<dbReference type="OrthoDB" id="9808602at2"/>
<keyword evidence="5 9" id="KW-0812">Transmembrane</keyword>
<evidence type="ECO:0000256" key="6">
    <source>
        <dbReference type="ARBA" id="ARBA00022989"/>
    </source>
</evidence>
<evidence type="ECO:0000256" key="7">
    <source>
        <dbReference type="ARBA" id="ARBA00023136"/>
    </source>
</evidence>
<dbReference type="Proteomes" id="UP000199024">
    <property type="component" value="Unassembled WGS sequence"/>
</dbReference>
<feature type="domain" description="Bacterial sugar transferase" evidence="10">
    <location>
        <begin position="35"/>
        <end position="225"/>
    </location>
</feature>
<evidence type="ECO:0000256" key="8">
    <source>
        <dbReference type="SAM" id="MobiDB-lite"/>
    </source>
</evidence>
<dbReference type="STRING" id="474950.SAMN05421771_0986"/>
<keyword evidence="6 9" id="KW-1133">Transmembrane helix</keyword>
<comment type="similarity">
    <text evidence="2">Belongs to the bacterial sugar transferase family.</text>
</comment>
<dbReference type="Pfam" id="PF02397">
    <property type="entry name" value="Bac_transf"/>
    <property type="match status" value="1"/>
</dbReference>
<keyword evidence="3" id="KW-1003">Cell membrane</keyword>
<reference evidence="11 12" key="1">
    <citation type="submission" date="2016-10" db="EMBL/GenBank/DDBJ databases">
        <authorList>
            <person name="de Groot N.N."/>
        </authorList>
    </citation>
    <scope>NUCLEOTIDE SEQUENCE [LARGE SCALE GENOMIC DNA]</scope>
    <source>
        <strain evidence="11 12">DSM 21001</strain>
    </source>
</reference>
<evidence type="ECO:0000256" key="3">
    <source>
        <dbReference type="ARBA" id="ARBA00022475"/>
    </source>
</evidence>
<evidence type="ECO:0000256" key="1">
    <source>
        <dbReference type="ARBA" id="ARBA00004236"/>
    </source>
</evidence>
<comment type="subcellular location">
    <subcellularLocation>
        <location evidence="1">Cell membrane</location>
    </subcellularLocation>
</comment>
<dbReference type="GO" id="GO:0005886">
    <property type="term" value="C:plasma membrane"/>
    <property type="evidence" value="ECO:0007669"/>
    <property type="project" value="UniProtKB-SubCell"/>
</dbReference>
<evidence type="ECO:0000259" key="10">
    <source>
        <dbReference type="Pfam" id="PF02397"/>
    </source>
</evidence>
<protein>
    <submittedName>
        <fullName evidence="11">Sugar transferase involved in LPS biosynthesis (Colanic, teichoic acid)</fullName>
    </submittedName>
</protein>
<feature type="compositionally biased region" description="Polar residues" evidence="8">
    <location>
        <begin position="8"/>
        <end position="17"/>
    </location>
</feature>